<evidence type="ECO:0000256" key="5">
    <source>
        <dbReference type="ARBA" id="ARBA00022970"/>
    </source>
</evidence>
<evidence type="ECO:0000313" key="10">
    <source>
        <dbReference type="EMBL" id="APW44213.1"/>
    </source>
</evidence>
<dbReference type="PANTHER" id="PTHR11795:SF451">
    <property type="entry name" value="ABC TRANSPORTER PERMEASE PROTEIN"/>
    <property type="match status" value="1"/>
</dbReference>
<gene>
    <name evidence="10" type="ORF">RS694_17875</name>
</gene>
<sequence length="309" mass="32760">MAFFLETLLGGLMAGMLYSLVALGFVLIYKASGVFNFAQGAMVLFAALAMARFSEWIPAGLGITDPIAANVMAFVGAGIVMFVVAWVIERLVLRHLVNQEGTTLLMATLGITYFMEGLGQTLFGSSIYKIDIGMPKDPVMILESTFEGGILINKEDLYAALIAAALVALLSVFFQKTATGRALRAVADDHQAAQSIGIPLNRIWVIVWCVAGVVALVAGMIWGSKLGVQFSLTTVALRALPVVILGGLTSVPGAIVGGLIIGVGEKLSEVYLGPYVGGGIEIWFAYVLALGFLLIRPQGLFGEKIIDRV</sequence>
<protein>
    <submittedName>
        <fullName evidence="10">Branched-chain amino acid ABC transporter permease</fullName>
    </submittedName>
</protein>
<keyword evidence="3" id="KW-1003">Cell membrane</keyword>
<dbReference type="EMBL" id="CP019239">
    <property type="protein sequence ID" value="APW44213.1"/>
    <property type="molecule type" value="Genomic_DNA"/>
</dbReference>
<evidence type="ECO:0000256" key="7">
    <source>
        <dbReference type="ARBA" id="ARBA00023136"/>
    </source>
</evidence>
<evidence type="ECO:0000256" key="8">
    <source>
        <dbReference type="ARBA" id="ARBA00037998"/>
    </source>
</evidence>
<dbReference type="AlphaFoldDB" id="A0A1P8KDV8"/>
<dbReference type="GO" id="GO:0022857">
    <property type="term" value="F:transmembrane transporter activity"/>
    <property type="evidence" value="ECO:0007669"/>
    <property type="project" value="InterPro"/>
</dbReference>
<dbReference type="InterPro" id="IPR052157">
    <property type="entry name" value="BCAA_transport_permease"/>
</dbReference>
<dbReference type="GO" id="GO:0005886">
    <property type="term" value="C:plasma membrane"/>
    <property type="evidence" value="ECO:0007669"/>
    <property type="project" value="UniProtKB-SubCell"/>
</dbReference>
<comment type="similarity">
    <text evidence="8">Belongs to the binding-protein-dependent transport system permease family. LivHM subfamily.</text>
</comment>
<keyword evidence="5" id="KW-0029">Amino-acid transport</keyword>
<feature type="transmembrane region" description="Helical" evidence="9">
    <location>
        <begin position="235"/>
        <end position="263"/>
    </location>
</feature>
<feature type="transmembrane region" description="Helical" evidence="9">
    <location>
        <begin position="203"/>
        <end position="223"/>
    </location>
</feature>
<feature type="transmembrane region" description="Helical" evidence="9">
    <location>
        <begin position="12"/>
        <end position="29"/>
    </location>
</feature>
<evidence type="ECO:0000256" key="2">
    <source>
        <dbReference type="ARBA" id="ARBA00022448"/>
    </source>
</evidence>
<feature type="transmembrane region" description="Helical" evidence="9">
    <location>
        <begin position="67"/>
        <end position="88"/>
    </location>
</feature>
<feature type="transmembrane region" description="Helical" evidence="9">
    <location>
        <begin position="275"/>
        <end position="295"/>
    </location>
</feature>
<keyword evidence="7 9" id="KW-0472">Membrane</keyword>
<dbReference type="STRING" id="1484693.RS694_17875"/>
<dbReference type="RefSeq" id="WP_029705291.1">
    <property type="nucleotide sequence ID" value="NZ_CP019239.1"/>
</dbReference>
<keyword evidence="2" id="KW-0813">Transport</keyword>
<dbReference type="Pfam" id="PF02653">
    <property type="entry name" value="BPD_transp_2"/>
    <property type="match status" value="1"/>
</dbReference>
<keyword evidence="4 9" id="KW-0812">Transmembrane</keyword>
<evidence type="ECO:0000256" key="1">
    <source>
        <dbReference type="ARBA" id="ARBA00004651"/>
    </source>
</evidence>
<accession>A0A1P8KDV8</accession>
<reference evidence="10 11" key="1">
    <citation type="submission" date="2017-01" db="EMBL/GenBank/DDBJ databases">
        <authorList>
            <person name="Mah S.A."/>
            <person name="Swanson W.J."/>
            <person name="Moy G.W."/>
            <person name="Vacquier V.D."/>
        </authorList>
    </citation>
    <scope>NUCLEOTIDE SEQUENCE [LARGE SCALE GENOMIC DNA]</scope>
    <source>
        <strain evidence="10 11">DSM 22694</strain>
    </source>
</reference>
<dbReference type="KEGG" id="rsb:RS694_17875"/>
<organism evidence="10 11">
    <name type="scientific">Rhodoferax saidenbachensis</name>
    <dbReference type="NCBI Taxonomy" id="1484693"/>
    <lineage>
        <taxon>Bacteria</taxon>
        <taxon>Pseudomonadati</taxon>
        <taxon>Pseudomonadota</taxon>
        <taxon>Betaproteobacteria</taxon>
        <taxon>Burkholderiales</taxon>
        <taxon>Comamonadaceae</taxon>
        <taxon>Rhodoferax</taxon>
    </lineage>
</organism>
<dbReference type="Proteomes" id="UP000186110">
    <property type="component" value="Chromosome"/>
</dbReference>
<comment type="subcellular location">
    <subcellularLocation>
        <location evidence="1">Cell membrane</location>
        <topology evidence="1">Multi-pass membrane protein</topology>
    </subcellularLocation>
</comment>
<name>A0A1P8KDV8_9BURK</name>
<dbReference type="InterPro" id="IPR001851">
    <property type="entry name" value="ABC_transp_permease"/>
</dbReference>
<evidence type="ECO:0000256" key="3">
    <source>
        <dbReference type="ARBA" id="ARBA00022475"/>
    </source>
</evidence>
<evidence type="ECO:0000256" key="4">
    <source>
        <dbReference type="ARBA" id="ARBA00022692"/>
    </source>
</evidence>
<dbReference type="eggNOG" id="COG0559">
    <property type="taxonomic scope" value="Bacteria"/>
</dbReference>
<keyword evidence="11" id="KW-1185">Reference proteome</keyword>
<evidence type="ECO:0000313" key="11">
    <source>
        <dbReference type="Proteomes" id="UP000186110"/>
    </source>
</evidence>
<dbReference type="GO" id="GO:0006865">
    <property type="term" value="P:amino acid transport"/>
    <property type="evidence" value="ECO:0007669"/>
    <property type="project" value="UniProtKB-KW"/>
</dbReference>
<evidence type="ECO:0000256" key="9">
    <source>
        <dbReference type="SAM" id="Phobius"/>
    </source>
</evidence>
<proteinExistence type="inferred from homology"/>
<dbReference type="CDD" id="cd06582">
    <property type="entry name" value="TM_PBP1_LivH_like"/>
    <property type="match status" value="1"/>
</dbReference>
<keyword evidence="6 9" id="KW-1133">Transmembrane helix</keyword>
<evidence type="ECO:0000256" key="6">
    <source>
        <dbReference type="ARBA" id="ARBA00022989"/>
    </source>
</evidence>
<feature type="transmembrane region" description="Helical" evidence="9">
    <location>
        <begin position="157"/>
        <end position="174"/>
    </location>
</feature>
<dbReference type="PANTHER" id="PTHR11795">
    <property type="entry name" value="BRANCHED-CHAIN AMINO ACID TRANSPORT SYSTEM PERMEASE PROTEIN LIVH"/>
    <property type="match status" value="1"/>
</dbReference>